<dbReference type="SUPFAM" id="SSF81901">
    <property type="entry name" value="HCP-like"/>
    <property type="match status" value="2"/>
</dbReference>
<dbReference type="PANTHER" id="PTHR11102:SF160">
    <property type="entry name" value="ERAD-ASSOCIATED E3 UBIQUITIN-PROTEIN LIGASE COMPONENT HRD3"/>
    <property type="match status" value="1"/>
</dbReference>
<dbReference type="InterPro" id="IPR001245">
    <property type="entry name" value="Ser-Thr/Tyr_kinase_cat_dom"/>
</dbReference>
<dbReference type="Pfam" id="PF05964">
    <property type="entry name" value="FYRN"/>
    <property type="match status" value="2"/>
</dbReference>
<organism evidence="6 7">
    <name type="scientific">Tritrichomonas musculus</name>
    <dbReference type="NCBI Taxonomy" id="1915356"/>
    <lineage>
        <taxon>Eukaryota</taxon>
        <taxon>Metamonada</taxon>
        <taxon>Parabasalia</taxon>
        <taxon>Tritrichomonadida</taxon>
        <taxon>Tritrichomonadidae</taxon>
        <taxon>Tritrichomonas</taxon>
    </lineage>
</organism>
<proteinExistence type="inferred from homology"/>
<dbReference type="SMART" id="SM00541">
    <property type="entry name" value="FYRN"/>
    <property type="match status" value="2"/>
</dbReference>
<dbReference type="SMART" id="SM00671">
    <property type="entry name" value="SEL1"/>
    <property type="match status" value="9"/>
</dbReference>
<dbReference type="InterPro" id="IPR011990">
    <property type="entry name" value="TPR-like_helical_dom_sf"/>
</dbReference>
<evidence type="ECO:0000259" key="5">
    <source>
        <dbReference type="PROSITE" id="PS50011"/>
    </source>
</evidence>
<feature type="region of interest" description="Disordered" evidence="4">
    <location>
        <begin position="1399"/>
        <end position="1419"/>
    </location>
</feature>
<evidence type="ECO:0000256" key="1">
    <source>
        <dbReference type="ARBA" id="ARBA00004123"/>
    </source>
</evidence>
<dbReference type="InterPro" id="IPR003889">
    <property type="entry name" value="FYrich_C"/>
</dbReference>
<feature type="compositionally biased region" description="Low complexity" evidence="4">
    <location>
        <begin position="707"/>
        <end position="721"/>
    </location>
</feature>
<dbReference type="PANTHER" id="PTHR11102">
    <property type="entry name" value="SEL-1-LIKE PROTEIN"/>
    <property type="match status" value="1"/>
</dbReference>
<evidence type="ECO:0000313" key="6">
    <source>
        <dbReference type="EMBL" id="KAK8837464.1"/>
    </source>
</evidence>
<keyword evidence="2" id="KW-0539">Nucleus</keyword>
<dbReference type="SMART" id="SM00220">
    <property type="entry name" value="S_TKc"/>
    <property type="match status" value="1"/>
</dbReference>
<evidence type="ECO:0000256" key="3">
    <source>
        <dbReference type="ARBA" id="ARBA00038101"/>
    </source>
</evidence>
<evidence type="ECO:0000313" key="7">
    <source>
        <dbReference type="Proteomes" id="UP001470230"/>
    </source>
</evidence>
<feature type="compositionally biased region" description="Low complexity" evidence="4">
    <location>
        <begin position="635"/>
        <end position="651"/>
    </location>
</feature>
<dbReference type="Pfam" id="PF07714">
    <property type="entry name" value="PK_Tyr_Ser-Thr"/>
    <property type="match status" value="1"/>
</dbReference>
<dbReference type="PROSITE" id="PS51543">
    <property type="entry name" value="FYRC"/>
    <property type="match status" value="2"/>
</dbReference>
<dbReference type="SUPFAM" id="SSF56112">
    <property type="entry name" value="Protein kinase-like (PK-like)"/>
    <property type="match status" value="1"/>
</dbReference>
<accession>A0ABR2GU44</accession>
<feature type="region of interest" description="Disordered" evidence="4">
    <location>
        <begin position="1533"/>
        <end position="1558"/>
    </location>
</feature>
<dbReference type="SMART" id="SM00542">
    <property type="entry name" value="FYRC"/>
    <property type="match status" value="1"/>
</dbReference>
<dbReference type="EMBL" id="JAPFFF010000059">
    <property type="protein sequence ID" value="KAK8837464.1"/>
    <property type="molecule type" value="Genomic_DNA"/>
</dbReference>
<dbReference type="Gene3D" id="3.30.160.360">
    <property type="match status" value="2"/>
</dbReference>
<dbReference type="PROSITE" id="PS50011">
    <property type="entry name" value="PROTEIN_KINASE_DOM"/>
    <property type="match status" value="1"/>
</dbReference>
<dbReference type="InterPro" id="IPR000719">
    <property type="entry name" value="Prot_kinase_dom"/>
</dbReference>
<comment type="caution">
    <text evidence="6">The sequence shown here is derived from an EMBL/GenBank/DDBJ whole genome shotgun (WGS) entry which is preliminary data.</text>
</comment>
<evidence type="ECO:0000256" key="2">
    <source>
        <dbReference type="ARBA" id="ARBA00023242"/>
    </source>
</evidence>
<dbReference type="Gene3D" id="1.10.510.10">
    <property type="entry name" value="Transferase(Phosphotransferase) domain 1"/>
    <property type="match status" value="1"/>
</dbReference>
<name>A0ABR2GU44_9EUKA</name>
<reference evidence="6 7" key="1">
    <citation type="submission" date="2024-04" db="EMBL/GenBank/DDBJ databases">
        <title>Tritrichomonas musculus Genome.</title>
        <authorList>
            <person name="Alves-Ferreira E."/>
            <person name="Grigg M."/>
            <person name="Lorenzi H."/>
            <person name="Galac M."/>
        </authorList>
    </citation>
    <scope>NUCLEOTIDE SEQUENCE [LARGE SCALE GENOMIC DNA]</scope>
    <source>
        <strain evidence="6 7">EAF2021</strain>
    </source>
</reference>
<dbReference type="Gene3D" id="1.25.40.10">
    <property type="entry name" value="Tetratricopeptide repeat domain"/>
    <property type="match status" value="3"/>
</dbReference>
<dbReference type="Pfam" id="PF05965">
    <property type="entry name" value="FYRC"/>
    <property type="match status" value="2"/>
</dbReference>
<gene>
    <name evidence="6" type="ORF">M9Y10_036461</name>
</gene>
<dbReference type="Pfam" id="PF08238">
    <property type="entry name" value="Sel1"/>
    <property type="match status" value="7"/>
</dbReference>
<comment type="similarity">
    <text evidence="3">Belongs to the sel-1 family.</text>
</comment>
<dbReference type="InterPro" id="IPR003888">
    <property type="entry name" value="FYrich_N"/>
</dbReference>
<sequence>MNNLDSFIDFGEFGDFQQFPNADSTSLAISRKNYSPSQPYIFKIFNFTCYSSKNQKIILNTFYQTSNHKLQYLKSYTRLSFSFQSQLTPTFSMKYFTSKTLSDVLSTPSLLEALNFENILDCLFAVSEGMLYLHNHLIYHGNLCPSNIVIDQAEQFYLCDFGLYPIKKLYLNESQMFNREYKDPYMSSNEPTFKNDVYSFGVLMCDLLLSYIQSGNNGSNGKSRQMRLQEIIIGNARENDNATKHQTLMEFIRNPSRSKFDIFPPFFSELVALCMNSFVSERPSFKQIVERFKSSNETVFGMNIQQMYNKFINSNYILNLASIGDSYALNKVGSMYEQGKVFEKNNQLAMKYYKQAADLRNSKAQNKIGLLLQKNAGTLNEGAHYLRLSAEQGNIQGMANYGIALLYGRGVEKNIQKAVEYLKKSADLGCSYAQVNYGYTLLNNNPTIYGANEGLSYIKQAMNQNSPDAYYTYGVLLQNGQFVEQDDKLAMENFKIAADMGFDKAIIEYAEGNMDGKGVPKNDKIALEYYVKAYEKGNEEVKDIIDTLRENEYQNRKPPKTSTKAQPRKALIKLKPAYSDDSSQDNLFNFQDNPAKPIIKQRFDMSILSSSTLSAGVADIKPVSEPKPKLLQKTLSLKSLEKPPTTTTTNNSQQATREDSRLAKSKSEPKIKFDMSILDLKSSSSNVAKENPSTPKSESKFKFDMSILSSPSSSSNNSQEISVKDDDSSALADQTQSADKIKLPSRVSPKIVLNSLGEIVYDRVNYHNENYIYPVGYQVEKEYYSIADPSKQTIYRSTVLDGGESPIFKVECLDSTGSSFEGNNPSKPWRDIMNAIEDTKRQLGLQTKNVGSVSGPCAFGFPLRNVTNMIEELPNADKCINYKFKNYNGANRHSQVADNDKLKELNQNKNEQQVPISIQSFNIPSVENIATSNQSQLVQNVAPTPNNISKSMQNVAPDNVQQQQKQNVSAIDGLQQASNVSVNNQQQPVQNVALNNQKNDLNRPTEELVKLGDAFLSQGNQKKAFECYEECYKRGNADVFTNNSLEYLLPIEKLLDYYELGIEKQISLFFSKWRRTIMEQAFQNQNMNKRPDLARRFEKYDDFSDAAYIYFTMKDQINFQICYEKAKKNIDDIKEGIQQFYFGILNREIKEYKLAKLMLTKSLQNGVQQADQIIQNLPQDQSQNNNRTQADYLLEEGINYFDGRGDHPINVDRAIDLFKQASALGCPKADYYLGSYYRNCDGAKHLENSAKMGDPDGMNLYAFNLMNGFLTNKDPEKAMEYFKKAADKGHAEAAYEYGRRKYQFGTTENDKNEGISYLKMSAEKMFPDALYVYSKVIKDTNPYDSKKFYDFSIEKGSQLAMNEQEKNYEENVQETGNNNQVINNSFYQLNNVKEEEKPSFQSNRVKEEPSFQSNRVKEEPSFQLNRVKEEPAFQLNRVKEEPAFQESKFKEETIVSNQEIKDENKVKTSKPKPRFWKKVEEATISHKLLHEGVPLTGDGEFDWSRFRELCGFTKKTDEQVEKYVTDLLNTSGLNDKEENERDSGGVNNDEEKKEETNISQKTINKIKQCFQTLAGLRRAFIKFKEEELIEYINSVKIWKISPLWTSNHELFFFKQICDRGWGVYKDILSLPEFNGVFEGDVSKALTQDSKVISHINKFLDYIENKTQEDLRSKDLIIPENLSKIVKYDSDGSLIYPIKLTESLSLLNLGQIVNDRPGFRTESYIYPAGFKSSRLYNSVLDPPRRVRYINEIVDTGDKSPLFTVTMEGHPEIRFQGTTPSGPWSNLIDAVKERLKEPNNNKKTSVCGPNRFGLNCAITAYLIQQMPGAKTAH</sequence>
<dbReference type="InterPro" id="IPR050767">
    <property type="entry name" value="Sel1_AlgK"/>
</dbReference>
<feature type="compositionally biased region" description="Basic and acidic residues" evidence="4">
    <location>
        <begin position="656"/>
        <end position="666"/>
    </location>
</feature>
<dbReference type="InterPro" id="IPR011009">
    <property type="entry name" value="Kinase-like_dom_sf"/>
</dbReference>
<feature type="region of interest" description="Disordered" evidence="4">
    <location>
        <begin position="707"/>
        <end position="738"/>
    </location>
</feature>
<comment type="subcellular location">
    <subcellularLocation>
        <location evidence="1">Nucleus</location>
    </subcellularLocation>
</comment>
<keyword evidence="7" id="KW-1185">Reference proteome</keyword>
<dbReference type="Proteomes" id="UP001470230">
    <property type="component" value="Unassembled WGS sequence"/>
</dbReference>
<protein>
    <submittedName>
        <fullName evidence="6">Choline dehydrogenase 6</fullName>
    </submittedName>
</protein>
<evidence type="ECO:0000256" key="4">
    <source>
        <dbReference type="SAM" id="MobiDB-lite"/>
    </source>
</evidence>
<dbReference type="PROSITE" id="PS51542">
    <property type="entry name" value="FYRN"/>
    <property type="match status" value="2"/>
</dbReference>
<feature type="compositionally biased region" description="Basic and acidic residues" evidence="4">
    <location>
        <begin position="1534"/>
        <end position="1556"/>
    </location>
</feature>
<feature type="region of interest" description="Disordered" evidence="4">
    <location>
        <begin position="635"/>
        <end position="666"/>
    </location>
</feature>
<feature type="domain" description="Protein kinase" evidence="5">
    <location>
        <begin position="2"/>
        <end position="300"/>
    </location>
</feature>
<dbReference type="InterPro" id="IPR006597">
    <property type="entry name" value="Sel1-like"/>
</dbReference>